<proteinExistence type="predicted"/>
<evidence type="ECO:0000256" key="1">
    <source>
        <dbReference type="SAM" id="MobiDB-lite"/>
    </source>
</evidence>
<reference evidence="2 3" key="1">
    <citation type="journal article" date="2022" name="Genome Biol. Evol.">
        <title>Host diet, physiology and behaviors set the stage for Lachnospiraceae cladogenesis.</title>
        <authorList>
            <person name="Vera-Ponce De Leon A."/>
            <person name="Schneider M."/>
            <person name="Jahnes B.C."/>
            <person name="Sadowski V."/>
            <person name="Camuy-Velez L.A."/>
            <person name="Duan J."/>
            <person name="Sabree Z.L."/>
        </authorList>
    </citation>
    <scope>NUCLEOTIDE SEQUENCE [LARGE SCALE GENOMIC DNA]</scope>
    <source>
        <strain evidence="2 3">PAL113</strain>
    </source>
</reference>
<gene>
    <name evidence="2" type="primary">terS</name>
    <name evidence="2" type="ORF">NK125_15295</name>
</gene>
<keyword evidence="3" id="KW-1185">Reference proteome</keyword>
<feature type="region of interest" description="Disordered" evidence="1">
    <location>
        <begin position="54"/>
        <end position="89"/>
    </location>
</feature>
<feature type="compositionally biased region" description="Basic residues" evidence="1">
    <location>
        <begin position="58"/>
        <end position="70"/>
    </location>
</feature>
<feature type="non-terminal residue" evidence="2">
    <location>
        <position position="199"/>
    </location>
</feature>
<name>A0ABT1EH42_9FIRM</name>
<dbReference type="EMBL" id="JAMZFW010000052">
    <property type="protein sequence ID" value="MCP1103762.1"/>
    <property type="molecule type" value="Genomic_DNA"/>
</dbReference>
<dbReference type="RefSeq" id="WP_262067527.1">
    <property type="nucleotide sequence ID" value="NZ_JAMXOD010000052.1"/>
</dbReference>
<accession>A0ABT1EH42</accession>
<organism evidence="2 3">
    <name type="scientific">Aequitasia blattaphilus</name>
    <dbReference type="NCBI Taxonomy" id="2949332"/>
    <lineage>
        <taxon>Bacteria</taxon>
        <taxon>Bacillati</taxon>
        <taxon>Bacillota</taxon>
        <taxon>Clostridia</taxon>
        <taxon>Lachnospirales</taxon>
        <taxon>Lachnospiraceae</taxon>
        <taxon>Aequitasia</taxon>
    </lineage>
</organism>
<evidence type="ECO:0000313" key="3">
    <source>
        <dbReference type="Proteomes" id="UP001523566"/>
    </source>
</evidence>
<evidence type="ECO:0000313" key="2">
    <source>
        <dbReference type="EMBL" id="MCP1103762.1"/>
    </source>
</evidence>
<dbReference type="Proteomes" id="UP001523566">
    <property type="component" value="Unassembled WGS sequence"/>
</dbReference>
<comment type="caution">
    <text evidence="2">The sequence shown here is derived from an EMBL/GenBank/DDBJ whole genome shotgun (WGS) entry which is preliminary data.</text>
</comment>
<sequence>MPKARNENSYKAEELFNAGISLVEIASQLSVPEGTVRRWKHTYGWGLKESERSDKIKANVRKKKKGKRGAPKGSRNAAGHGAPVGNQNARKHGLFSRYLPKETLAIIEEMSQDPLDLLWDQIQIANAGIIRAQQIMYVKDKDDKTKSKIEKKRGNVSGEKWEIQYAWDKQGSFLQAQAKAQAELRNLIKQYDEMLNKNW</sequence>
<protein>
    <submittedName>
        <fullName evidence="2">Phage terminase small subunit</fullName>
    </submittedName>
</protein>
<dbReference type="NCBIfam" id="NF040601">
    <property type="entry name" value="TerS_not_xtmA"/>
    <property type="match status" value="1"/>
</dbReference>